<feature type="compositionally biased region" description="Low complexity" evidence="1">
    <location>
        <begin position="92"/>
        <end position="104"/>
    </location>
</feature>
<feature type="region of interest" description="Disordered" evidence="1">
    <location>
        <begin position="941"/>
        <end position="985"/>
    </location>
</feature>
<accession>A0A9N8E3G8</accession>
<feature type="compositionally biased region" description="Polar residues" evidence="1">
    <location>
        <begin position="973"/>
        <end position="983"/>
    </location>
</feature>
<feature type="compositionally biased region" description="Basic and acidic residues" evidence="1">
    <location>
        <begin position="405"/>
        <end position="424"/>
    </location>
</feature>
<feature type="compositionally biased region" description="Basic and acidic residues" evidence="1">
    <location>
        <begin position="1052"/>
        <end position="1062"/>
    </location>
</feature>
<sequence length="2497" mass="268237">MSEDSSESTDTPLAPPTRRAPQRTVSAMRRQRLADQSGLSTMSEESDTQDTPLSAPTRRAPPRTMSAMRRQQFADQSGLSTMSEDSAAASTPRAPMRAAPVRAASMGFAPQRKAPLRTVSSLRRQALQQQSVAPIGEDEELDDAPSNPARSAPLRAASMSVAFGMRSCNDAPSLPSRRQEPQRGVPARTISSKVLRVTPERSTSLRRQIPGRSTNSEVTEPEGEVTVLERAGPDRSAPLRAASMNLAAMGRRPPARSVSGMRRQMPGRDGDAANLNGGTAGALGVGGESRSTPLRAASMNLAAMGRRAPPARTVSGMRRHFAPGEPQRGVPARTISSKVLRVTPERTVSGLRRQVPGRPTAQPELEDPGSVTVLERSDDRTQRLAPIRAASMNLSQMRRIASTVNRHEEESSAIQRREPQRGVPDRTISSKALRVTPERSISLRRQAPGRGTPGFADTQGMVTLLQRNLPGQEEGLQPGMPGRSIPLRARSMNMASLRVQRQASNRGLGQMAAMASGGQREGNGGGEVRRQPPQRTSSKALRVTPERTASLRRRPPGRSTDTNEASGEITLLERTEPPPVAKPVAAMSHARPNRTASMTLKNYRRRRSLEADGLNSLMPQQQLNSGLETSSAAIASQPSSTPERRLPGRTTSGMVARGGPMQRQTPSRAQSVSAVAPPRRQLPERTSSSRMRMAPTSADNGMGSRQLPQRTSSSRMRMSPTRAPSNSGLSGMRQLPQRTSSSRQHGVPARQSEPETNNVPRRETSERSTTVESMRPVPKSSMPLVAPTRRGSAVTESSDTDPGRMGVQSVRAPKSGMPAPPTRRGSVATESSEVDTSSARDSSIGGTRVSKSSTQLVPPTRHGSVSSEASNTRLSKPVMQMNAPTRRRSVDSESSGSDHGDKTPVSPAAKAEQHLDSRLSPVARAQQYLDSRITPAARAQQYLEGSETVSDPRNKLSNRATEERRTRRGLDTVDSNSTSSLQMETLKLDAPLDDVMEDSRELIKSSHYISAASYHHILSQDKSGSGDESSTSADGIDDSENDDSSEGDVDSEERAGRSHGSESDLPSLINSDSDDEPVASISQDRPIPKSSGGTSEGDGLLGASKQKEPKNETVMRQENISSKSAKDREQAQTTMAPSRSPERRMRNFGPPRRHASSSSSDGGSNNEAPSRAQSASNEKKIDSKQGPTVLSKPKSTNAGPPRRRYSSSSEEEEAETKPQLPSRDEPKHSDSSSPKRLNRSGSHEEKAAVQTEPAVSGSRTSDAHVPKLSNAGPPKRRYSSSSENEDVETVKNDDKPKSDVVSPAVANAGPPRRRYSSSNSEEEDVEPLEIDDRPKSAPPPVVANAGPPQRRYSSSSSEEEHVENESNPQLPDAPEPKSTNAGPPRRRYSSSSSEEEKTTHDSKLHSPDECEPKDTSRTEKDDQTLQSPDAIKHTHTNAGPPRRRYSSSSDEGEDAEPMEIAKLQSPDATEPIQTIVGPAKPPDSPSTENEEAEPIEDDAQPQSNANPPKFSNAGPPKRRYSSSSEEGEDTEPMENATLQSSDANKSKLTNVGPPKRRYSSSSEEVEDTEPMENATLQLSDANKSKLTNVGPPKRRYSSSSAEGEDAEPMENAKLQSSDANKSKLTNVGPPKRRYSSSSEEQQDSIPSKAEEVSQLDAEKPDVSSAVPEVAAFVETGEFSQPIDVNERKASNAGPPSRRYSSSSAEEEQKATSAGEVSNPPAGSTVVSPKQMRSSAEDGIVAHTDSKMEKVLYDAAATMNFGIPVVEYVDDEDEDASGYGEVVEIVEKVVPGPKLHYSAVTASEVGIGAPRSPSPDKEDPKVTNAGPPQRRRYSSSSDEEAAPMEAKDAIHSHVTKFTVKNVGPPKWPGAQHNNQGEAEGTVERPKVDQKKDNEVKTSAGRDTHQTGDQKEKQHAEIKVPEVSATGRIDNAPINENDKGAIASEFQGGTPSAKSPTPPSMRPTSTEIVPYSAQPVPSFPQKVIVGNAAPPRRRASCSSQGDDVEDVKPNDGWSKKGYSSEVAKEPPRVVPANPATGILKKPNASTGLTTGATVATVASPQGILKKPKPVTTVSTTPETPPGILKKKAGDLKLRLPRRRESVETVSSTAAAATRPGERAGSTSIKTILEESQKGTPESVVGRNARPPTRRESVPIEEEDSHSASESDDESDMPPLDDLMSIRDDESMPPLDDLVSVKDDESMPPLDDLASVKDDESMPPLDDLMSVKDDESMPPLDDLASVRDDESMPPLDDATSVRDDESYFTRDDGLSVKEDDDSMPALDDAMSMMDDGTSVVDDGDSMPPISDVASASVRDDESMLPAFDEKDDDRSKSVSAHDDQDTTTKEEPRGKGSAHGIPPIINTGISKKKRSGNVGVSFEGDSSSSKVPPVIDTTVSLDRVFKPNIVVVDASGEPQSRSTKSSNYTELTVFNPYMASQQDSIQQSSASSQSAQSQTEEANVPNSDESGNDNIPEVEQALGNDDLLANESTSNPVTVFNRWS</sequence>
<feature type="region of interest" description="Disordered" evidence="1">
    <location>
        <begin position="624"/>
        <end position="918"/>
    </location>
</feature>
<feature type="compositionally biased region" description="Polar residues" evidence="1">
    <location>
        <begin position="200"/>
        <end position="218"/>
    </location>
</feature>
<feature type="compositionally biased region" description="Polar residues" evidence="1">
    <location>
        <begin position="1574"/>
        <end position="1587"/>
    </location>
</feature>
<feature type="compositionally biased region" description="Low complexity" evidence="1">
    <location>
        <begin position="1694"/>
        <end position="1703"/>
    </location>
</feature>
<evidence type="ECO:0000256" key="1">
    <source>
        <dbReference type="SAM" id="MobiDB-lite"/>
    </source>
</evidence>
<organism evidence="2 3">
    <name type="scientific">Seminavis robusta</name>
    <dbReference type="NCBI Taxonomy" id="568900"/>
    <lineage>
        <taxon>Eukaryota</taxon>
        <taxon>Sar</taxon>
        <taxon>Stramenopiles</taxon>
        <taxon>Ochrophyta</taxon>
        <taxon>Bacillariophyta</taxon>
        <taxon>Bacillariophyceae</taxon>
        <taxon>Bacillariophycidae</taxon>
        <taxon>Naviculales</taxon>
        <taxon>Naviculaceae</taxon>
        <taxon>Seminavis</taxon>
    </lineage>
</organism>
<name>A0A9N8E3G8_9STRA</name>
<gene>
    <name evidence="2" type="ORF">SEMRO_579_G169960.1</name>
</gene>
<feature type="compositionally biased region" description="Low complexity" evidence="1">
    <location>
        <begin position="2101"/>
        <end position="2111"/>
    </location>
</feature>
<feature type="region of interest" description="Disordered" evidence="1">
    <location>
        <begin position="508"/>
        <end position="570"/>
    </location>
</feature>
<feature type="compositionally biased region" description="Polar residues" evidence="1">
    <location>
        <begin position="1613"/>
        <end position="1625"/>
    </location>
</feature>
<protein>
    <submittedName>
        <fullName evidence="2">Uncharacterized protein</fullName>
    </submittedName>
</protein>
<evidence type="ECO:0000313" key="2">
    <source>
        <dbReference type="EMBL" id="CAB9513225.1"/>
    </source>
</evidence>
<feature type="compositionally biased region" description="Acidic residues" evidence="1">
    <location>
        <begin position="1320"/>
        <end position="1329"/>
    </location>
</feature>
<feature type="compositionally biased region" description="Polar residues" evidence="1">
    <location>
        <begin position="1536"/>
        <end position="1549"/>
    </location>
</feature>
<feature type="compositionally biased region" description="Basic and acidic residues" evidence="1">
    <location>
        <begin position="1288"/>
        <end position="1298"/>
    </location>
</feature>
<feature type="compositionally biased region" description="Low complexity" evidence="1">
    <location>
        <begin position="710"/>
        <end position="725"/>
    </location>
</feature>
<feature type="region of interest" description="Disordered" evidence="1">
    <location>
        <begin position="584"/>
        <end position="604"/>
    </location>
</feature>
<proteinExistence type="predicted"/>
<feature type="compositionally biased region" description="Acidic residues" evidence="1">
    <location>
        <begin position="2152"/>
        <end position="2169"/>
    </location>
</feature>
<feature type="compositionally biased region" description="Low complexity" evidence="1">
    <location>
        <begin position="1342"/>
        <end position="1356"/>
    </location>
</feature>
<feature type="compositionally biased region" description="Polar residues" evidence="1">
    <location>
        <begin position="1635"/>
        <end position="1645"/>
    </location>
</feature>
<keyword evidence="3" id="KW-1185">Reference proteome</keyword>
<feature type="compositionally biased region" description="Basic and acidic residues" evidence="1">
    <location>
        <begin position="1880"/>
        <end position="1918"/>
    </location>
</feature>
<comment type="caution">
    <text evidence="2">The sequence shown here is derived from an EMBL/GenBank/DDBJ whole genome shotgun (WGS) entry which is preliminary data.</text>
</comment>
<feature type="compositionally biased region" description="Polar residues" evidence="1">
    <location>
        <begin position="828"/>
        <end position="874"/>
    </location>
</feature>
<feature type="compositionally biased region" description="Polar residues" evidence="1">
    <location>
        <begin position="662"/>
        <end position="673"/>
    </location>
</feature>
<feature type="compositionally biased region" description="Polar residues" evidence="1">
    <location>
        <begin position="1185"/>
        <end position="1198"/>
    </location>
</feature>
<feature type="compositionally biased region" description="Low complexity" evidence="1">
    <location>
        <begin position="119"/>
        <end position="133"/>
    </location>
</feature>
<feature type="compositionally biased region" description="Polar residues" evidence="1">
    <location>
        <begin position="2483"/>
        <end position="2497"/>
    </location>
</feature>
<feature type="compositionally biased region" description="Polar residues" evidence="1">
    <location>
        <begin position="1710"/>
        <end position="1733"/>
    </location>
</feature>
<feature type="compositionally biased region" description="Acidic residues" evidence="1">
    <location>
        <begin position="1035"/>
        <end position="1051"/>
    </location>
</feature>
<feature type="region of interest" description="Disordered" evidence="1">
    <location>
        <begin position="166"/>
        <end position="226"/>
    </location>
</feature>
<feature type="compositionally biased region" description="Low complexity" evidence="1">
    <location>
        <begin position="2432"/>
        <end position="2451"/>
    </location>
</feature>
<reference evidence="2" key="1">
    <citation type="submission" date="2020-06" db="EMBL/GenBank/DDBJ databases">
        <authorList>
            <consortium name="Plant Systems Biology data submission"/>
        </authorList>
    </citation>
    <scope>NUCLEOTIDE SEQUENCE</scope>
    <source>
        <strain evidence="2">D6</strain>
    </source>
</reference>
<feature type="compositionally biased region" description="Basic and acidic residues" evidence="1">
    <location>
        <begin position="2085"/>
        <end position="2100"/>
    </location>
</feature>
<feature type="compositionally biased region" description="Basic and acidic residues" evidence="1">
    <location>
        <begin position="1394"/>
        <end position="1423"/>
    </location>
</feature>
<evidence type="ECO:0000313" key="3">
    <source>
        <dbReference type="Proteomes" id="UP001153069"/>
    </source>
</evidence>
<feature type="region of interest" description="Disordered" evidence="1">
    <location>
        <begin position="1019"/>
        <end position="1740"/>
    </location>
</feature>
<feature type="region of interest" description="Disordered" evidence="1">
    <location>
        <begin position="404"/>
        <end position="457"/>
    </location>
</feature>
<feature type="compositionally biased region" description="Acidic residues" evidence="1">
    <location>
        <begin position="1488"/>
        <end position="1499"/>
    </location>
</feature>
<feature type="compositionally biased region" description="Basic and acidic residues" evidence="1">
    <location>
        <begin position="1105"/>
        <end position="1115"/>
    </location>
</feature>
<feature type="compositionally biased region" description="Basic and acidic residues" evidence="1">
    <location>
        <begin position="2325"/>
        <end position="2347"/>
    </location>
</feature>
<feature type="compositionally biased region" description="Basic and acidic residues" evidence="1">
    <location>
        <begin position="1648"/>
        <end position="1661"/>
    </location>
</feature>
<feature type="region of interest" description="Disordered" evidence="1">
    <location>
        <begin position="1"/>
        <end position="152"/>
    </location>
</feature>
<feature type="compositionally biased region" description="Polar residues" evidence="1">
    <location>
        <begin position="1165"/>
        <end position="1176"/>
    </location>
</feature>
<feature type="compositionally biased region" description="Polar residues" evidence="1">
    <location>
        <begin position="2452"/>
        <end position="2466"/>
    </location>
</feature>
<feature type="region of interest" description="Disordered" evidence="1">
    <location>
        <begin position="2063"/>
        <end position="2391"/>
    </location>
</feature>
<feature type="compositionally biased region" description="Polar residues" evidence="1">
    <location>
        <begin position="624"/>
        <end position="641"/>
    </location>
</feature>
<feature type="region of interest" description="Disordered" evidence="1">
    <location>
        <begin position="251"/>
        <end position="275"/>
    </location>
</feature>
<feature type="compositionally biased region" description="Basic and acidic residues" evidence="1">
    <location>
        <begin position="950"/>
        <end position="971"/>
    </location>
</feature>
<feature type="compositionally biased region" description="Low complexity" evidence="1">
    <location>
        <begin position="2283"/>
        <end position="2293"/>
    </location>
</feature>
<feature type="compositionally biased region" description="Polar residues" evidence="1">
    <location>
        <begin position="37"/>
        <end position="54"/>
    </location>
</feature>
<feature type="compositionally biased region" description="Basic and acidic residues" evidence="1">
    <location>
        <begin position="2252"/>
        <end position="2270"/>
    </location>
</feature>
<feature type="compositionally biased region" description="Polar residues" evidence="1">
    <location>
        <begin position="1020"/>
        <end position="1033"/>
    </location>
</feature>
<dbReference type="Proteomes" id="UP001153069">
    <property type="component" value="Unassembled WGS sequence"/>
</dbReference>
<feature type="compositionally biased region" description="Polar residues" evidence="1">
    <location>
        <begin position="73"/>
        <end position="84"/>
    </location>
</feature>
<feature type="region of interest" description="Disordered" evidence="1">
    <location>
        <begin position="1800"/>
        <end position="2045"/>
    </location>
</feature>
<feature type="region of interest" description="Disordered" evidence="1">
    <location>
        <begin position="2432"/>
        <end position="2497"/>
    </location>
</feature>
<dbReference type="EMBL" id="CAICTM010000578">
    <property type="protein sequence ID" value="CAB9513225.1"/>
    <property type="molecule type" value="Genomic_DNA"/>
</dbReference>
<feature type="compositionally biased region" description="Basic and acidic residues" evidence="1">
    <location>
        <begin position="888"/>
        <end position="902"/>
    </location>
</feature>